<dbReference type="PANTHER" id="PTHR35738:SF5">
    <property type="entry name" value="BACTERIAL SURFACE ANTIGEN (D15) DOMAIN-CONTAINING PROTEIN"/>
    <property type="match status" value="1"/>
</dbReference>
<feature type="transmembrane region" description="Helical" evidence="1">
    <location>
        <begin position="204"/>
        <end position="226"/>
    </location>
</feature>
<protein>
    <submittedName>
        <fullName evidence="2">Uncharacterized protein</fullName>
    </submittedName>
</protein>
<dbReference type="Gene3D" id="2.40.160.10">
    <property type="entry name" value="Porin"/>
    <property type="match status" value="1"/>
</dbReference>
<dbReference type="Proteomes" id="UP000886595">
    <property type="component" value="Unassembled WGS sequence"/>
</dbReference>
<dbReference type="PANTHER" id="PTHR35738">
    <property type="entry name" value="OS05G0577800 PROTEIN"/>
    <property type="match status" value="1"/>
</dbReference>
<proteinExistence type="predicted"/>
<dbReference type="InterPro" id="IPR023614">
    <property type="entry name" value="Porin_dom_sf"/>
</dbReference>
<organism evidence="2 3">
    <name type="scientific">Brassica carinata</name>
    <name type="common">Ethiopian mustard</name>
    <name type="synonym">Abyssinian cabbage</name>
    <dbReference type="NCBI Taxonomy" id="52824"/>
    <lineage>
        <taxon>Eukaryota</taxon>
        <taxon>Viridiplantae</taxon>
        <taxon>Streptophyta</taxon>
        <taxon>Embryophyta</taxon>
        <taxon>Tracheophyta</taxon>
        <taxon>Spermatophyta</taxon>
        <taxon>Magnoliopsida</taxon>
        <taxon>eudicotyledons</taxon>
        <taxon>Gunneridae</taxon>
        <taxon>Pentapetalae</taxon>
        <taxon>rosids</taxon>
        <taxon>malvids</taxon>
        <taxon>Brassicales</taxon>
        <taxon>Brassicaceae</taxon>
        <taxon>Brassiceae</taxon>
        <taxon>Brassica</taxon>
    </lineage>
</organism>
<gene>
    <name evidence="2" type="ORF">Bca52824_054964</name>
</gene>
<sequence>MATTDLFTDVELITTGTGGFSRDSWKALLPGLLSLCSIQSSFTIFMTHIHLRFEDLLRPFPSVNSQHHLTASASIEKALFVHGDPLTRRPDPEAQGLDICRTIFPDKIYYAINVHAWPPSNLIGQFAYSGEDNSSTTFVFYPSSGSISSIFDNHLRLSTASFAWSGVDEQASEGWARLIKRLVIANPFSSSSKPITVKKKSNHAFVILLGFASIIKISGGFTEIYVSNFMYLSCLKNLPVNLPELFLSPSPFSSEEKTLPPFPLPLERDDSSASLPSVCFSFFIGLLSCGAVSTGPEDATEITSVFLVDEIMGNCLAKPPPVVLVPPLFDYPPLLARNRMLESSYDFLFGKLALKCLFEDYFEVKDADHFSAKFMLKPTDDLHVDLVASVSSVVDAKVEGDASFRWQSDVDDPHTFVVVLRVRSSGFYPKYGIGAFLVSPLISKKNDKLSDEHGIMGLSYASTNLSLGAIVSPFSTKEEWPKNAWLVRKMGRLTVGVQYEPLCGKIKDTEKYRDLRNWSCAASYGLGSRSPLNPSFNVGLELTRNSQFIASFYQHLVVKNPFEENKVVGIINYINLSFELQTRVDDSNTSNSLSDSSLQMAASWQANKNFLLKGKVGALSSTFTLAFKSWWNPSFTFNITATNNHRTGRTACGFGLRVDNLREAGYQRADSNFVMLTPNKEHLAEGTVRKMGERPMFLSKL</sequence>
<name>A0A8X7R765_BRACI</name>
<dbReference type="OrthoDB" id="439326at2759"/>
<dbReference type="EMBL" id="JAAMPC010000011">
    <property type="protein sequence ID" value="KAG2283744.1"/>
    <property type="molecule type" value="Genomic_DNA"/>
</dbReference>
<dbReference type="AlphaFoldDB" id="A0A8X7R765"/>
<comment type="caution">
    <text evidence="2">The sequence shown here is derived from an EMBL/GenBank/DDBJ whole genome shotgun (WGS) entry which is preliminary data.</text>
</comment>
<accession>A0A8X7R765</accession>
<reference evidence="2 3" key="1">
    <citation type="submission" date="2020-02" db="EMBL/GenBank/DDBJ databases">
        <authorList>
            <person name="Ma Q."/>
            <person name="Huang Y."/>
            <person name="Song X."/>
            <person name="Pei D."/>
        </authorList>
    </citation>
    <scope>NUCLEOTIDE SEQUENCE [LARGE SCALE GENOMIC DNA]</scope>
    <source>
        <strain evidence="2">Sxm20200214</strain>
        <tissue evidence="2">Leaf</tissue>
    </source>
</reference>
<keyword evidence="3" id="KW-1185">Reference proteome</keyword>
<keyword evidence="1" id="KW-0812">Transmembrane</keyword>
<keyword evidence="1" id="KW-0472">Membrane</keyword>
<evidence type="ECO:0000256" key="1">
    <source>
        <dbReference type="SAM" id="Phobius"/>
    </source>
</evidence>
<evidence type="ECO:0000313" key="3">
    <source>
        <dbReference type="Proteomes" id="UP000886595"/>
    </source>
</evidence>
<evidence type="ECO:0000313" key="2">
    <source>
        <dbReference type="EMBL" id="KAG2283744.1"/>
    </source>
</evidence>
<keyword evidence="1" id="KW-1133">Transmembrane helix</keyword>